<keyword evidence="1" id="KW-0812">Transmembrane</keyword>
<dbReference type="InterPro" id="IPR036514">
    <property type="entry name" value="SGNH_hydro_sf"/>
</dbReference>
<evidence type="ECO:0000256" key="1">
    <source>
        <dbReference type="SAM" id="Phobius"/>
    </source>
</evidence>
<evidence type="ECO:0000313" key="2">
    <source>
        <dbReference type="EMBL" id="KAJ4499210.1"/>
    </source>
</evidence>
<keyword evidence="1" id="KW-0472">Membrane</keyword>
<keyword evidence="1" id="KW-1133">Transmembrane helix</keyword>
<keyword evidence="3" id="KW-1185">Reference proteome</keyword>
<dbReference type="PANTHER" id="PTHR34407">
    <property type="entry name" value="EXPRESSED PROTEIN"/>
    <property type="match status" value="1"/>
</dbReference>
<evidence type="ECO:0008006" key="4">
    <source>
        <dbReference type="Google" id="ProtNLM"/>
    </source>
</evidence>
<gene>
    <name evidence="2" type="ORF">C8R41DRAFT_755373</name>
</gene>
<proteinExistence type="predicted"/>
<reference evidence="2" key="1">
    <citation type="submission" date="2022-08" db="EMBL/GenBank/DDBJ databases">
        <title>A Global Phylogenomic Analysis of the Shiitake Genus Lentinula.</title>
        <authorList>
            <consortium name="DOE Joint Genome Institute"/>
            <person name="Sierra-Patev S."/>
            <person name="Min B."/>
            <person name="Naranjo-Ortiz M."/>
            <person name="Looney B."/>
            <person name="Konkel Z."/>
            <person name="Slot J.C."/>
            <person name="Sakamoto Y."/>
            <person name="Steenwyk J.L."/>
            <person name="Rokas A."/>
            <person name="Carro J."/>
            <person name="Camarero S."/>
            <person name="Ferreira P."/>
            <person name="Molpeceres G."/>
            <person name="Ruiz-Duenas F.J."/>
            <person name="Serrano A."/>
            <person name="Henrissat B."/>
            <person name="Drula E."/>
            <person name="Hughes K.W."/>
            <person name="Mata J.L."/>
            <person name="Ishikawa N.K."/>
            <person name="Vargas-Isla R."/>
            <person name="Ushijima S."/>
            <person name="Smith C.A."/>
            <person name="Ahrendt S."/>
            <person name="Andreopoulos W."/>
            <person name="He G."/>
            <person name="Labutti K."/>
            <person name="Lipzen A."/>
            <person name="Ng V."/>
            <person name="Riley R."/>
            <person name="Sandor L."/>
            <person name="Barry K."/>
            <person name="Martinez A.T."/>
            <person name="Xiao Y."/>
            <person name="Gibbons J.G."/>
            <person name="Terashima K."/>
            <person name="Grigoriev I.V."/>
            <person name="Hibbett D.S."/>
        </authorList>
    </citation>
    <scope>NUCLEOTIDE SEQUENCE</scope>
    <source>
        <strain evidence="2">RHP3577 ss4</strain>
    </source>
</reference>
<dbReference type="EMBL" id="JANVFT010000012">
    <property type="protein sequence ID" value="KAJ4499210.1"/>
    <property type="molecule type" value="Genomic_DNA"/>
</dbReference>
<name>A0ABQ8VXH7_9AGAR</name>
<comment type="caution">
    <text evidence="2">The sequence shown here is derived from an EMBL/GenBank/DDBJ whole genome shotgun (WGS) entry which is preliminary data.</text>
</comment>
<dbReference type="CDD" id="cd00229">
    <property type="entry name" value="SGNH_hydrolase"/>
    <property type="match status" value="1"/>
</dbReference>
<accession>A0ABQ8VXH7</accession>
<evidence type="ECO:0000313" key="3">
    <source>
        <dbReference type="Proteomes" id="UP001150217"/>
    </source>
</evidence>
<dbReference type="PANTHER" id="PTHR34407:SF1">
    <property type="entry name" value="SGNH HYDROLASE-TYPE ESTERASE DOMAIN-CONTAINING PROTEIN"/>
    <property type="match status" value="1"/>
</dbReference>
<protein>
    <recommendedName>
        <fullName evidence="4">Capsule structure designer protein</fullName>
    </recommendedName>
</protein>
<sequence>MGRIPSSRSFHYFLIALIILTITLYFKFFFFYTDAEGNSTFSFGSPTPYCNNVQQAPEIVGEAVKFPEVTPTTKTITVTTTATATLTPIPTLAPVLVDAPNKNPEPAYCNYCTSTDELCKRYGSFNLARSRAYEGPNARLKRVIRKLRSGQKIKIGIIGGSVSKGHGLTDRRHNWSHIYAEYIRETFAKSTSSDAANVEVELINGSVGATVSEYMETCFSEHIPKDVDLVIIELAINDQRLDVLAKGYENLIRAIFALPLRPAIINVQVMALMFATITMGGDLHTAIAEYYDTPVISIRNVILPHILRSTQLDSSDTSVEDYWFEHDSNGIDLRHLGLHGHRMLGDLLSSFTSRVACEAWREEQLQQSTSHNEDPTNAVVGGWDWAPYESDRYNGLTPSLPNPNEGESVSEYIPRQSLFQKFDHTTILRPATPFCRTTNTLAGTAYYSPYAHLLEPLPAPLSTEGPDAFAMWSHPQNPGKVWLTAKKPGVKAAFNVQTSALGRVRVTYLRSGSYGLGSVWCWLDDNREKGKRLDGYWTLKDIHVANTHAIVEDATPGEHILHCEIMKETKDPGGGTEFRIVAVDAL</sequence>
<dbReference type="SUPFAM" id="SSF52266">
    <property type="entry name" value="SGNH hydrolase"/>
    <property type="match status" value="1"/>
</dbReference>
<dbReference type="Proteomes" id="UP001150217">
    <property type="component" value="Unassembled WGS sequence"/>
</dbReference>
<dbReference type="Gene3D" id="3.40.50.1110">
    <property type="entry name" value="SGNH hydrolase"/>
    <property type="match status" value="1"/>
</dbReference>
<feature type="transmembrane region" description="Helical" evidence="1">
    <location>
        <begin position="12"/>
        <end position="32"/>
    </location>
</feature>
<organism evidence="2 3">
    <name type="scientific">Lentinula lateritia</name>
    <dbReference type="NCBI Taxonomy" id="40482"/>
    <lineage>
        <taxon>Eukaryota</taxon>
        <taxon>Fungi</taxon>
        <taxon>Dikarya</taxon>
        <taxon>Basidiomycota</taxon>
        <taxon>Agaricomycotina</taxon>
        <taxon>Agaricomycetes</taxon>
        <taxon>Agaricomycetidae</taxon>
        <taxon>Agaricales</taxon>
        <taxon>Marasmiineae</taxon>
        <taxon>Omphalotaceae</taxon>
        <taxon>Lentinula</taxon>
    </lineage>
</organism>